<evidence type="ECO:0000256" key="1">
    <source>
        <dbReference type="ARBA" id="ARBA00008791"/>
    </source>
</evidence>
<gene>
    <name evidence="3" type="ORF">VSH64_08645</name>
</gene>
<reference evidence="3 4" key="1">
    <citation type="journal article" date="2015" name="Int. J. Syst. Evol. Microbiol.">
        <title>Amycolatopsis rhabdoformis sp. nov., an actinomycete isolated from a tropical forest soil.</title>
        <authorList>
            <person name="Souza W.R."/>
            <person name="Silva R.E."/>
            <person name="Goodfellow M."/>
            <person name="Busarakam K."/>
            <person name="Figueiro F.S."/>
            <person name="Ferreira D."/>
            <person name="Rodrigues-Filho E."/>
            <person name="Moraes L.A.B."/>
            <person name="Zucchi T.D."/>
        </authorList>
    </citation>
    <scope>NUCLEOTIDE SEQUENCE [LARGE SCALE GENOMIC DNA]</scope>
    <source>
        <strain evidence="3 4">NCIMB 14900</strain>
    </source>
</reference>
<dbReference type="Proteomes" id="UP001330812">
    <property type="component" value="Chromosome"/>
</dbReference>
<dbReference type="InterPro" id="IPR006016">
    <property type="entry name" value="UspA"/>
</dbReference>
<dbReference type="InterPro" id="IPR014729">
    <property type="entry name" value="Rossmann-like_a/b/a_fold"/>
</dbReference>
<evidence type="ECO:0000259" key="2">
    <source>
        <dbReference type="Pfam" id="PF00582"/>
    </source>
</evidence>
<dbReference type="Gene3D" id="3.40.50.620">
    <property type="entry name" value="HUPs"/>
    <property type="match status" value="2"/>
</dbReference>
<evidence type="ECO:0000313" key="4">
    <source>
        <dbReference type="Proteomes" id="UP001330812"/>
    </source>
</evidence>
<dbReference type="RefSeq" id="WP_326834984.1">
    <property type="nucleotide sequence ID" value="NZ_CP142149.1"/>
</dbReference>
<proteinExistence type="inferred from homology"/>
<dbReference type="SUPFAM" id="SSF52402">
    <property type="entry name" value="Adenine nucleotide alpha hydrolases-like"/>
    <property type="match status" value="2"/>
</dbReference>
<dbReference type="PANTHER" id="PTHR46268:SF6">
    <property type="entry name" value="UNIVERSAL STRESS PROTEIN UP12"/>
    <property type="match status" value="1"/>
</dbReference>
<accession>A0ABZ1ICI4</accession>
<dbReference type="Pfam" id="PF00582">
    <property type="entry name" value="Usp"/>
    <property type="match status" value="2"/>
</dbReference>
<feature type="domain" description="UspA" evidence="2">
    <location>
        <begin position="145"/>
        <end position="271"/>
    </location>
</feature>
<feature type="domain" description="UspA" evidence="2">
    <location>
        <begin position="2"/>
        <end position="134"/>
    </location>
</feature>
<evidence type="ECO:0000313" key="3">
    <source>
        <dbReference type="EMBL" id="WSE32176.1"/>
    </source>
</evidence>
<dbReference type="PANTHER" id="PTHR46268">
    <property type="entry name" value="STRESS RESPONSE PROTEIN NHAX"/>
    <property type="match status" value="1"/>
</dbReference>
<organism evidence="3 4">
    <name type="scientific">Amycolatopsis rhabdoformis</name>
    <dbReference type="NCBI Taxonomy" id="1448059"/>
    <lineage>
        <taxon>Bacteria</taxon>
        <taxon>Bacillati</taxon>
        <taxon>Actinomycetota</taxon>
        <taxon>Actinomycetes</taxon>
        <taxon>Pseudonocardiales</taxon>
        <taxon>Pseudonocardiaceae</taxon>
        <taxon>Amycolatopsis</taxon>
    </lineage>
</organism>
<keyword evidence="4" id="KW-1185">Reference proteome</keyword>
<sequence length="271" mass="28437">MAGIDASEAALAAVRWAAAEAWSGHRRLVLFHAGIFDDADLVRGTPTEETERLLERAHRWIRRAAQVAEATAPGVATEYLIRLGLAGELLVGLSEEAALLVLGSHGIGGLRGVAVGSVALRVAANARCPVVVVRGRVKPDGPVAVGVSGAGDERVLEFAFAAARSRHVQVVVVHAWHESLLEEPEALDAEAESEAEALSRRVEDLSGRYPGVLTRTRAVRDRSAARALQGVENAQLIVIGTRGRGPVGGGLFGSTGNRLLSQSSCPVAVVH</sequence>
<dbReference type="PRINTS" id="PR01438">
    <property type="entry name" value="UNVRSLSTRESS"/>
</dbReference>
<name>A0ABZ1ICI4_9PSEU</name>
<dbReference type="InterPro" id="IPR006015">
    <property type="entry name" value="Universal_stress_UspA"/>
</dbReference>
<protein>
    <submittedName>
        <fullName evidence="3">Universal stress protein</fullName>
    </submittedName>
</protein>
<comment type="similarity">
    <text evidence="1">Belongs to the universal stress protein A family.</text>
</comment>
<dbReference type="EMBL" id="CP142149">
    <property type="protein sequence ID" value="WSE32176.1"/>
    <property type="molecule type" value="Genomic_DNA"/>
</dbReference>